<organism evidence="11 12">
    <name type="scientific">Elaeis guineensis var. tenera</name>
    <name type="common">Oil palm</name>
    <dbReference type="NCBI Taxonomy" id="51953"/>
    <lineage>
        <taxon>Eukaryota</taxon>
        <taxon>Viridiplantae</taxon>
        <taxon>Streptophyta</taxon>
        <taxon>Embryophyta</taxon>
        <taxon>Tracheophyta</taxon>
        <taxon>Spermatophyta</taxon>
        <taxon>Magnoliopsida</taxon>
        <taxon>Liliopsida</taxon>
        <taxon>Arecaceae</taxon>
        <taxon>Arecoideae</taxon>
        <taxon>Cocoseae</taxon>
        <taxon>Elaeidinae</taxon>
        <taxon>Elaeis</taxon>
    </lineage>
</organism>
<dbReference type="InParanoid" id="A0A6I9QNF0"/>
<dbReference type="InterPro" id="IPR001789">
    <property type="entry name" value="Sig_transdc_resp-reg_receiver"/>
</dbReference>
<dbReference type="Gene3D" id="3.40.50.2300">
    <property type="match status" value="1"/>
</dbReference>
<dbReference type="PROSITE" id="PS51017">
    <property type="entry name" value="CCT"/>
    <property type="match status" value="1"/>
</dbReference>
<evidence type="ECO:0000256" key="3">
    <source>
        <dbReference type="ARBA" id="ARBA00023012"/>
    </source>
</evidence>
<dbReference type="InterPro" id="IPR010402">
    <property type="entry name" value="CCT_domain"/>
</dbReference>
<dbReference type="InterPro" id="IPR011006">
    <property type="entry name" value="CheY-like_superfamily"/>
</dbReference>
<dbReference type="Pfam" id="PF00072">
    <property type="entry name" value="Response_reg"/>
    <property type="match status" value="1"/>
</dbReference>
<dbReference type="GO" id="GO:0005634">
    <property type="term" value="C:nucleus"/>
    <property type="evidence" value="ECO:0007669"/>
    <property type="project" value="UniProtKB-SubCell"/>
</dbReference>
<evidence type="ECO:0000256" key="2">
    <source>
        <dbReference type="ARBA" id="ARBA00010330"/>
    </source>
</evidence>
<accession>A0A6I9QNF0</accession>
<feature type="compositionally biased region" description="Polar residues" evidence="8">
    <location>
        <begin position="203"/>
        <end position="217"/>
    </location>
</feature>
<dbReference type="PANTHER" id="PTHR43874:SF117">
    <property type="entry name" value="TWO-COMPONENT RESPONSE REGULATOR-LIKE APRR3"/>
    <property type="match status" value="1"/>
</dbReference>
<feature type="region of interest" description="Disordered" evidence="8">
    <location>
        <begin position="489"/>
        <end position="511"/>
    </location>
</feature>
<dbReference type="RefSeq" id="XP_010912376.1">
    <property type="nucleotide sequence ID" value="XM_010914074.3"/>
</dbReference>
<comment type="similarity">
    <text evidence="2">Belongs to the ARR-like family.</text>
</comment>
<dbReference type="GO" id="GO:0000160">
    <property type="term" value="P:phosphorelay signal transduction system"/>
    <property type="evidence" value="ECO:0007669"/>
    <property type="project" value="UniProtKB-KW"/>
</dbReference>
<dbReference type="Pfam" id="PF06203">
    <property type="entry name" value="CCT"/>
    <property type="match status" value="1"/>
</dbReference>
<feature type="region of interest" description="Disordered" evidence="8">
    <location>
        <begin position="1"/>
        <end position="38"/>
    </location>
</feature>
<dbReference type="GeneID" id="105038310"/>
<evidence type="ECO:0000256" key="4">
    <source>
        <dbReference type="ARBA" id="ARBA00023108"/>
    </source>
</evidence>
<evidence type="ECO:0000259" key="9">
    <source>
        <dbReference type="PROSITE" id="PS50110"/>
    </source>
</evidence>
<feature type="domain" description="Response regulatory" evidence="9">
    <location>
        <begin position="54"/>
        <end position="172"/>
    </location>
</feature>
<gene>
    <name evidence="12" type="primary">LOC105038310</name>
</gene>
<feature type="region of interest" description="Disordered" evidence="8">
    <location>
        <begin position="191"/>
        <end position="271"/>
    </location>
</feature>
<evidence type="ECO:0000256" key="5">
    <source>
        <dbReference type="ARBA" id="ARBA00023242"/>
    </source>
</evidence>
<evidence type="ECO:0000256" key="1">
    <source>
        <dbReference type="ARBA" id="ARBA00004123"/>
    </source>
</evidence>
<feature type="compositionally biased region" description="Basic and acidic residues" evidence="8">
    <location>
        <begin position="501"/>
        <end position="511"/>
    </location>
</feature>
<dbReference type="AlphaFoldDB" id="A0A6I9QNF0"/>
<dbReference type="Proteomes" id="UP000504607">
    <property type="component" value="Chromosome 2"/>
</dbReference>
<dbReference type="PANTHER" id="PTHR43874">
    <property type="entry name" value="TWO-COMPONENT RESPONSE REGULATOR"/>
    <property type="match status" value="1"/>
</dbReference>
<sequence length="738" mass="80822">METGATDGAETVAPAGHGGGGSASGRGPRRRPANPSSERQVIRWESFLPRRSIRVLLVEHDDSTRHIVAALLRKCSYHVVAVADGLKAWDVLKEKHYSFDLVLTEVAMPSLSGIGLLSKIVGTEECKNIPVIMMSSHDAIGVVLKCMLKGAVDFLVKPVRKNELCNLWHHVWRRHCSSSYANASENNAASNHISANVGDGSKTGENSNQGSETQSSDNKLEMEIESDKECGGTHLAEGGSSSRELEARPGQPDIGTPVIGNALKLDDDDGEDKSVGAANKVNLSIQEASLVEKNQKKNYSYHLSWYEEEDKDFVGSKEGDHVDPNTYCQNNAPNNVKDFIEPVANKCNSAVLEKYAFREDALGEASTSPYANNTSEFGSSLHLELSLRRSQLNGCVNQDFKQKSVLNHSNASAFSRYGDKKTHPSCEKPVSSDVCVRTIEYIDKLPSHVSSHGSNNDRNISLSPKGMVSHQGNAGEATMYFQASSESNREDAGLVPCPSPSREDQAGHSSKGEDMVFQHPQFGFISLPIPVGAIPYPSLCAGYGALFQPVFHPETSLQPLRSAAAEKATFKTTSDQSGHHEHHLINHPQSIEFHHHEENHQFHHWRQYIDMKPGDSSDLSCTAVEPANQSASCSQDILKGSGSNCCGETTDAAVNAGTALESGNESGVQNCSRKGLDSDHSRREAALIKFRMKRKDRCFEKKVRYHSRKMLAEQRPRVRGQFVRQKVSDYTPTTEAEN</sequence>
<evidence type="ECO:0000259" key="10">
    <source>
        <dbReference type="PROSITE" id="PS51017"/>
    </source>
</evidence>
<comment type="caution">
    <text evidence="6">Lacks conserved residue(s) required for the propagation of feature annotation.</text>
</comment>
<keyword evidence="5 7" id="KW-0539">Nucleus</keyword>
<dbReference type="GO" id="GO:0048511">
    <property type="term" value="P:rhythmic process"/>
    <property type="evidence" value="ECO:0007669"/>
    <property type="project" value="UniProtKB-KW"/>
</dbReference>
<keyword evidence="11" id="KW-1185">Reference proteome</keyword>
<dbReference type="SMART" id="SM00448">
    <property type="entry name" value="REC"/>
    <property type="match status" value="1"/>
</dbReference>
<dbReference type="PROSITE" id="PS50110">
    <property type="entry name" value="RESPONSE_REGULATORY"/>
    <property type="match status" value="1"/>
</dbReference>
<dbReference type="GO" id="GO:0009736">
    <property type="term" value="P:cytokinin-activated signaling pathway"/>
    <property type="evidence" value="ECO:0007669"/>
    <property type="project" value="InterPro"/>
</dbReference>
<comment type="subcellular location">
    <subcellularLocation>
        <location evidence="1 7">Nucleus</location>
    </subcellularLocation>
</comment>
<proteinExistence type="inferred from homology"/>
<dbReference type="SUPFAM" id="SSF52172">
    <property type="entry name" value="CheY-like"/>
    <property type="match status" value="1"/>
</dbReference>
<evidence type="ECO:0000256" key="6">
    <source>
        <dbReference type="PROSITE-ProRule" id="PRU00169"/>
    </source>
</evidence>
<dbReference type="KEGG" id="egu:105038310"/>
<evidence type="ECO:0000313" key="11">
    <source>
        <dbReference type="Proteomes" id="UP000504607"/>
    </source>
</evidence>
<reference evidence="12" key="1">
    <citation type="submission" date="2025-08" db="UniProtKB">
        <authorList>
            <consortium name="RefSeq"/>
        </authorList>
    </citation>
    <scope>IDENTIFICATION</scope>
</reference>
<dbReference type="OrthoDB" id="60033at2759"/>
<feature type="compositionally biased region" description="Basic and acidic residues" evidence="8">
    <location>
        <begin position="218"/>
        <end position="231"/>
    </location>
</feature>
<evidence type="ECO:0000313" key="12">
    <source>
        <dbReference type="RefSeq" id="XP_010912376.1"/>
    </source>
</evidence>
<name>A0A6I9QNF0_ELAGV</name>
<protein>
    <submittedName>
        <fullName evidence="12">Two-component response regulator-like APRR3</fullName>
    </submittedName>
</protein>
<dbReference type="InterPro" id="IPR045279">
    <property type="entry name" value="ARR-like"/>
</dbReference>
<evidence type="ECO:0000256" key="8">
    <source>
        <dbReference type="SAM" id="MobiDB-lite"/>
    </source>
</evidence>
<feature type="domain" description="CCT" evidence="10">
    <location>
        <begin position="683"/>
        <end position="725"/>
    </location>
</feature>
<keyword evidence="4" id="KW-0090">Biological rhythms</keyword>
<evidence type="ECO:0000256" key="7">
    <source>
        <dbReference type="PROSITE-ProRule" id="PRU00357"/>
    </source>
</evidence>
<keyword evidence="3" id="KW-0902">Two-component regulatory system</keyword>